<feature type="compositionally biased region" description="Basic and acidic residues" evidence="10">
    <location>
        <begin position="774"/>
        <end position="786"/>
    </location>
</feature>
<protein>
    <recommendedName>
        <fullName evidence="2">RING-type E3 ubiquitin transferase</fullName>
        <ecNumber evidence="2">2.3.2.27</ecNumber>
    </recommendedName>
</protein>
<feature type="region of interest" description="Disordered" evidence="10">
    <location>
        <begin position="664"/>
        <end position="704"/>
    </location>
</feature>
<feature type="compositionally biased region" description="Basic and acidic residues" evidence="10">
    <location>
        <begin position="745"/>
        <end position="757"/>
    </location>
</feature>
<dbReference type="EMBL" id="LATX01002491">
    <property type="protein sequence ID" value="KTB28255.1"/>
    <property type="molecule type" value="Genomic_DNA"/>
</dbReference>
<dbReference type="AlphaFoldDB" id="A0A0W0EW28"/>
<proteinExistence type="predicted"/>
<feature type="region of interest" description="Disordered" evidence="10">
    <location>
        <begin position="291"/>
        <end position="491"/>
    </location>
</feature>
<feature type="region of interest" description="Disordered" evidence="10">
    <location>
        <begin position="112"/>
        <end position="145"/>
    </location>
</feature>
<dbReference type="InterPro" id="IPR013083">
    <property type="entry name" value="Znf_RING/FYVE/PHD"/>
</dbReference>
<name>A0A0W0EW28_MONRR</name>
<evidence type="ECO:0000256" key="8">
    <source>
        <dbReference type="ARBA" id="ARBA00023163"/>
    </source>
</evidence>
<evidence type="ECO:0000256" key="7">
    <source>
        <dbReference type="ARBA" id="ARBA00023015"/>
    </source>
</evidence>
<dbReference type="eggNOG" id="KOG4430">
    <property type="taxonomic scope" value="Eukaryota"/>
</dbReference>
<dbReference type="InterPro" id="IPR001841">
    <property type="entry name" value="Znf_RING"/>
</dbReference>
<evidence type="ECO:0000256" key="10">
    <source>
        <dbReference type="SAM" id="MobiDB-lite"/>
    </source>
</evidence>
<feature type="region of interest" description="Disordered" evidence="10">
    <location>
        <begin position="568"/>
        <end position="608"/>
    </location>
</feature>
<evidence type="ECO:0000313" key="13">
    <source>
        <dbReference type="Proteomes" id="UP000054988"/>
    </source>
</evidence>
<keyword evidence="5 9" id="KW-0863">Zinc-finger</keyword>
<feature type="compositionally biased region" description="Low complexity" evidence="10">
    <location>
        <begin position="315"/>
        <end position="324"/>
    </location>
</feature>
<feature type="compositionally biased region" description="Basic residues" evidence="10">
    <location>
        <begin position="325"/>
        <end position="348"/>
    </location>
</feature>
<feature type="region of interest" description="Disordered" evidence="10">
    <location>
        <begin position="1"/>
        <end position="34"/>
    </location>
</feature>
<dbReference type="GO" id="GO:0061630">
    <property type="term" value="F:ubiquitin protein ligase activity"/>
    <property type="evidence" value="ECO:0007669"/>
    <property type="project" value="UniProtKB-EC"/>
</dbReference>
<keyword evidence="6" id="KW-0862">Zinc</keyword>
<feature type="compositionally biased region" description="Low complexity" evidence="10">
    <location>
        <begin position="349"/>
        <end position="358"/>
    </location>
</feature>
<feature type="compositionally biased region" description="Polar residues" evidence="10">
    <location>
        <begin position="585"/>
        <end position="604"/>
    </location>
</feature>
<evidence type="ECO:0000256" key="9">
    <source>
        <dbReference type="PROSITE-ProRule" id="PRU00175"/>
    </source>
</evidence>
<dbReference type="PROSITE" id="PS50089">
    <property type="entry name" value="ZF_RING_2"/>
    <property type="match status" value="1"/>
</dbReference>
<evidence type="ECO:0000256" key="5">
    <source>
        <dbReference type="ARBA" id="ARBA00022771"/>
    </source>
</evidence>
<reference evidence="12 13" key="1">
    <citation type="submission" date="2015-12" db="EMBL/GenBank/DDBJ databases">
        <title>Draft genome sequence of Moniliophthora roreri, the causal agent of frosty pod rot of cacao.</title>
        <authorList>
            <person name="Aime M.C."/>
            <person name="Diaz-Valderrama J.R."/>
            <person name="Kijpornyongpan T."/>
            <person name="Phillips-Mora W."/>
        </authorList>
    </citation>
    <scope>NUCLEOTIDE SEQUENCE [LARGE SCALE GENOMIC DNA]</scope>
    <source>
        <strain evidence="12 13">MCA 2952</strain>
    </source>
</reference>
<feature type="compositionally biased region" description="Polar residues" evidence="10">
    <location>
        <begin position="687"/>
        <end position="697"/>
    </location>
</feature>
<dbReference type="SUPFAM" id="SSF57850">
    <property type="entry name" value="RING/U-box"/>
    <property type="match status" value="1"/>
</dbReference>
<dbReference type="SMART" id="SM00184">
    <property type="entry name" value="RING"/>
    <property type="match status" value="1"/>
</dbReference>
<keyword evidence="8" id="KW-0804">Transcription</keyword>
<dbReference type="PANTHER" id="PTHR46077:SF1">
    <property type="entry name" value="TOP1 BINDING ARGININE_SERINE RICH PROTEIN, E3 UBIQUITIN LIGASE"/>
    <property type="match status" value="1"/>
</dbReference>
<evidence type="ECO:0000259" key="11">
    <source>
        <dbReference type="PROSITE" id="PS50089"/>
    </source>
</evidence>
<comment type="caution">
    <text evidence="12">The sequence shown here is derived from an EMBL/GenBank/DDBJ whole genome shotgun (WGS) entry which is preliminary data.</text>
</comment>
<accession>A0A0W0EW28</accession>
<dbReference type="Pfam" id="PF13639">
    <property type="entry name" value="zf-RING_2"/>
    <property type="match status" value="1"/>
</dbReference>
<sequence>MDSESRSPSPKRIRLDSGSPEPVEKEKPAEEVPEDLDEDHCSICLQAHIDRTVIPTCSHEFCFDCLMIWAEQSRRCPLCSQTIGDHVIHNIRSRYDYQKRYLTPLRSSPPMLPLRSRPPVTARNRRRIPREVRERSRREREKREEADRFDRAVAKRKWVYKHGLYAKHIASNGYTRYRPYPIPAQFAASQELISRTTSFLRRELLVWPNLDIEFLTTFIISLMKAIDIRSESAVKLLAEFLDMDTPYVEGRRHVNAEHFAHEVYSYVRSPYRDLFTYDDVVQASGPHYRITYENPREASPPLQDRAHRRNERWRQSSSSSSHSRSSPRRRRSTSRLRDRGRRRSRSKSRSPSWSPSGRRYSREPGPEPEIGRNSRGKRGRRSRSRDRDNYDVEGRERGPRLSNRPSQRGSSMERYSFGHNESDNIRGSPNDQPHANEGKGKERAQNDDDADSYGRQQSHSETSGLAESVSHNIERPDSMKANGIGGSSSSVDRQVEADHYGRGFSDMGGHSENFIKPDEMSNGMVTGILDAIDCKVHIDSTSEGNTRGPRSAPKMRNRNLLQSVQAHLASNSRVRSDEQGERSRSVTSLPQNASTPPSALTSSDVPAEKPSLLSRLSDVYTGVGNPKQAGIHIANPTPGQAPTKIIDLEKELMETDDEKLKEALHNARQPPKDTRASSPPKSPFFGQASTATGNDNKASFAGLDTVGENTTPDISLGYSNSLVTDLTDAGMPDSRMKLLQRLEEEKKRVQKGHDGSRDSNGAQVDASPTAVHDTPSDDSKAMEAKLRMRAHLRVRLASEKRSCVGSDSPNT</sequence>
<dbReference type="GO" id="GO:0000209">
    <property type="term" value="P:protein polyubiquitination"/>
    <property type="evidence" value="ECO:0007669"/>
    <property type="project" value="TreeGrafter"/>
</dbReference>
<dbReference type="Proteomes" id="UP000054988">
    <property type="component" value="Unassembled WGS sequence"/>
</dbReference>
<evidence type="ECO:0000256" key="1">
    <source>
        <dbReference type="ARBA" id="ARBA00000900"/>
    </source>
</evidence>
<feature type="compositionally biased region" description="Basic and acidic residues" evidence="10">
    <location>
        <begin position="360"/>
        <end position="372"/>
    </location>
</feature>
<dbReference type="GO" id="GO:0008270">
    <property type="term" value="F:zinc ion binding"/>
    <property type="evidence" value="ECO:0007669"/>
    <property type="project" value="UniProtKB-KW"/>
</dbReference>
<feature type="compositionally biased region" description="Basic and acidic residues" evidence="10">
    <location>
        <begin position="664"/>
        <end position="675"/>
    </location>
</feature>
<feature type="compositionally biased region" description="Basic and acidic residues" evidence="10">
    <location>
        <begin position="129"/>
        <end position="145"/>
    </location>
</feature>
<feature type="compositionally biased region" description="Basic and acidic residues" evidence="10">
    <location>
        <begin position="385"/>
        <end position="399"/>
    </location>
</feature>
<feature type="domain" description="RING-type" evidence="11">
    <location>
        <begin position="41"/>
        <end position="80"/>
    </location>
</feature>
<feature type="compositionally biased region" description="Polar residues" evidence="10">
    <location>
        <begin position="454"/>
        <end position="471"/>
    </location>
</feature>
<evidence type="ECO:0000256" key="4">
    <source>
        <dbReference type="ARBA" id="ARBA00022723"/>
    </source>
</evidence>
<dbReference type="GO" id="GO:0006513">
    <property type="term" value="P:protein monoubiquitination"/>
    <property type="evidence" value="ECO:0007669"/>
    <property type="project" value="TreeGrafter"/>
</dbReference>
<keyword evidence="7" id="KW-0805">Transcription regulation</keyword>
<gene>
    <name evidence="12" type="ORF">WG66_19168</name>
</gene>
<feature type="region of interest" description="Disordered" evidence="10">
    <location>
        <begin position="745"/>
        <end position="786"/>
    </location>
</feature>
<dbReference type="PANTHER" id="PTHR46077">
    <property type="entry name" value="E3 UBIQUITIN-PROTEIN LIGASE TOPORS"/>
    <property type="match status" value="1"/>
</dbReference>
<dbReference type="Gene3D" id="3.30.40.10">
    <property type="entry name" value="Zinc/RING finger domain, C3HC4 (zinc finger)"/>
    <property type="match status" value="1"/>
</dbReference>
<feature type="compositionally biased region" description="Basic residues" evidence="10">
    <location>
        <begin position="374"/>
        <end position="384"/>
    </location>
</feature>
<evidence type="ECO:0000256" key="3">
    <source>
        <dbReference type="ARBA" id="ARBA00022679"/>
    </source>
</evidence>
<evidence type="ECO:0000256" key="6">
    <source>
        <dbReference type="ARBA" id="ARBA00022833"/>
    </source>
</evidence>
<keyword evidence="4" id="KW-0479">Metal-binding</keyword>
<dbReference type="PROSITE" id="PS00518">
    <property type="entry name" value="ZF_RING_1"/>
    <property type="match status" value="1"/>
</dbReference>
<keyword evidence="3" id="KW-0808">Transferase</keyword>
<comment type="catalytic activity">
    <reaction evidence="1">
        <text>S-ubiquitinyl-[E2 ubiquitin-conjugating enzyme]-L-cysteine + [acceptor protein]-L-lysine = [E2 ubiquitin-conjugating enzyme]-L-cysteine + N(6)-ubiquitinyl-[acceptor protein]-L-lysine.</text>
        <dbReference type="EC" id="2.3.2.27"/>
    </reaction>
</comment>
<evidence type="ECO:0000313" key="12">
    <source>
        <dbReference type="EMBL" id="KTB28255.1"/>
    </source>
</evidence>
<feature type="compositionally biased region" description="Basic and acidic residues" evidence="10">
    <location>
        <begin position="434"/>
        <end position="446"/>
    </location>
</feature>
<dbReference type="InterPro" id="IPR017907">
    <property type="entry name" value="Znf_RING_CS"/>
</dbReference>
<feature type="compositionally biased region" description="Basic and acidic residues" evidence="10">
    <location>
        <begin position="574"/>
        <end position="584"/>
    </location>
</feature>
<organism evidence="12 13">
    <name type="scientific">Moniliophthora roreri</name>
    <name type="common">Frosty pod rot fungus</name>
    <name type="synonym">Monilia roreri</name>
    <dbReference type="NCBI Taxonomy" id="221103"/>
    <lineage>
        <taxon>Eukaryota</taxon>
        <taxon>Fungi</taxon>
        <taxon>Dikarya</taxon>
        <taxon>Basidiomycota</taxon>
        <taxon>Agaricomycotina</taxon>
        <taxon>Agaricomycetes</taxon>
        <taxon>Agaricomycetidae</taxon>
        <taxon>Agaricales</taxon>
        <taxon>Marasmiineae</taxon>
        <taxon>Marasmiaceae</taxon>
        <taxon>Moniliophthora</taxon>
    </lineage>
</organism>
<dbReference type="EC" id="2.3.2.27" evidence="2"/>
<evidence type="ECO:0000256" key="2">
    <source>
        <dbReference type="ARBA" id="ARBA00012483"/>
    </source>
</evidence>